<gene>
    <name evidence="3" type="ORF">ICJ83_13200</name>
</gene>
<dbReference type="Pfam" id="PF00534">
    <property type="entry name" value="Glycos_transf_1"/>
    <property type="match status" value="1"/>
</dbReference>
<dbReference type="RefSeq" id="WP_188230877.1">
    <property type="nucleotide sequence ID" value="NZ_JACVXB010000006.1"/>
</dbReference>
<dbReference type="InterPro" id="IPR050194">
    <property type="entry name" value="Glycosyltransferase_grp1"/>
</dbReference>
<keyword evidence="1" id="KW-0812">Transmembrane</keyword>
<comment type="caution">
    <text evidence="3">The sequence shown here is derived from an EMBL/GenBank/DDBJ whole genome shotgun (WGS) entry which is preliminary data.</text>
</comment>
<dbReference type="PANTHER" id="PTHR45947:SF14">
    <property type="entry name" value="SLL1723 PROTEIN"/>
    <property type="match status" value="1"/>
</dbReference>
<feature type="transmembrane region" description="Helical" evidence="1">
    <location>
        <begin position="73"/>
        <end position="91"/>
    </location>
</feature>
<evidence type="ECO:0000313" key="4">
    <source>
        <dbReference type="Proteomes" id="UP000600588"/>
    </source>
</evidence>
<dbReference type="AlphaFoldDB" id="A0A8J6Q354"/>
<sequence>MKTICFVVSAFPSVSETFVVNQIVAAKRNGLNIKVLTNKCLPISLSSQLKILEEHEILKDIISVNFDMPKNKMVRILKAFFYIICYFRFWIKLEKRYSFKQGISLLPYKLAYYCQFKFVDVFHIQFATVGNDVAEMKYAGLLNAKVVTTLHGYDVHFENQTQLSRLKERYKLLFDVSDFITANTAFLAEKAEQLFVKPYKLLLIPMGVDNTFFKLSVPKSINRASTIKLLSVGRLIPLKGHEFGVLVVKKLVDNGYNICYDIVGEGKEYLELKSLIDTLGLNDVIRLHGKQNQEFIKKCLDECHVFLMTSITDFTGRAEAQGLVLAEAQAMGMPVVAFNSGGVKYSIKSNETGILVSEKNIDAMVSSIKELIETPEKYGKMSIAAIKHVSNELSMVKMGARFLALYES</sequence>
<dbReference type="PANTHER" id="PTHR45947">
    <property type="entry name" value="SULFOQUINOVOSYL TRANSFERASE SQD2"/>
    <property type="match status" value="1"/>
</dbReference>
<keyword evidence="1" id="KW-1133">Transmembrane helix</keyword>
<evidence type="ECO:0000313" key="3">
    <source>
        <dbReference type="EMBL" id="MBD0833089.1"/>
    </source>
</evidence>
<dbReference type="GO" id="GO:0016757">
    <property type="term" value="F:glycosyltransferase activity"/>
    <property type="evidence" value="ECO:0007669"/>
    <property type="project" value="InterPro"/>
</dbReference>
<feature type="domain" description="Glycosyl transferase family 1" evidence="2">
    <location>
        <begin position="226"/>
        <end position="387"/>
    </location>
</feature>
<reference evidence="3 4" key="1">
    <citation type="submission" date="2020-09" db="EMBL/GenBank/DDBJ databases">
        <title>TT11 complete genome.</title>
        <authorList>
            <person name="Wu Z."/>
        </authorList>
    </citation>
    <scope>NUCLEOTIDE SEQUENCE [LARGE SCALE GENOMIC DNA]</scope>
    <source>
        <strain evidence="3 4">TT11</strain>
    </source>
</reference>
<dbReference type="EMBL" id="JACVXB010000006">
    <property type="protein sequence ID" value="MBD0833089.1"/>
    <property type="molecule type" value="Genomic_DNA"/>
</dbReference>
<dbReference type="Proteomes" id="UP000600588">
    <property type="component" value="Unassembled WGS sequence"/>
</dbReference>
<proteinExistence type="predicted"/>
<accession>A0A8J6Q354</accession>
<evidence type="ECO:0000256" key="1">
    <source>
        <dbReference type="SAM" id="Phobius"/>
    </source>
</evidence>
<name>A0A8J6Q354_9FLAO</name>
<dbReference type="Gene3D" id="3.40.50.2000">
    <property type="entry name" value="Glycogen Phosphorylase B"/>
    <property type="match status" value="2"/>
</dbReference>
<organism evidence="3 4">
    <name type="scientific">Aestuariibaculum sediminum</name>
    <dbReference type="NCBI Taxonomy" id="2770637"/>
    <lineage>
        <taxon>Bacteria</taxon>
        <taxon>Pseudomonadati</taxon>
        <taxon>Bacteroidota</taxon>
        <taxon>Flavobacteriia</taxon>
        <taxon>Flavobacteriales</taxon>
        <taxon>Flavobacteriaceae</taxon>
    </lineage>
</organism>
<keyword evidence="4" id="KW-1185">Reference proteome</keyword>
<evidence type="ECO:0000259" key="2">
    <source>
        <dbReference type="Pfam" id="PF00534"/>
    </source>
</evidence>
<dbReference type="SUPFAM" id="SSF53756">
    <property type="entry name" value="UDP-Glycosyltransferase/glycogen phosphorylase"/>
    <property type="match status" value="1"/>
</dbReference>
<protein>
    <submittedName>
        <fullName evidence="3">Glycosyltransferase</fullName>
    </submittedName>
</protein>
<keyword evidence="1" id="KW-0472">Membrane</keyword>
<dbReference type="InterPro" id="IPR001296">
    <property type="entry name" value="Glyco_trans_1"/>
</dbReference>